<evidence type="ECO:0000256" key="7">
    <source>
        <dbReference type="ARBA" id="ARBA00022853"/>
    </source>
</evidence>
<feature type="domain" description="Helicase C-terminal" evidence="12">
    <location>
        <begin position="1220"/>
        <end position="1380"/>
    </location>
</feature>
<accession>A0A9K3CVQ6</accession>
<dbReference type="InterPro" id="IPR001650">
    <property type="entry name" value="Helicase_C-like"/>
</dbReference>
<protein>
    <recommendedName>
        <fullName evidence="15">Helicase</fullName>
    </recommendedName>
</protein>
<dbReference type="GO" id="GO:0000812">
    <property type="term" value="C:Swr1 complex"/>
    <property type="evidence" value="ECO:0007669"/>
    <property type="project" value="TreeGrafter"/>
</dbReference>
<feature type="compositionally biased region" description="Low complexity" evidence="10">
    <location>
        <begin position="1181"/>
        <end position="1193"/>
    </location>
</feature>
<comment type="caution">
    <text evidence="13">The sequence shown here is derived from an EMBL/GenBank/DDBJ whole genome shotgun (WGS) entry which is preliminary data.</text>
</comment>
<dbReference type="GO" id="GO:0006338">
    <property type="term" value="P:chromatin remodeling"/>
    <property type="evidence" value="ECO:0007669"/>
    <property type="project" value="TreeGrafter"/>
</dbReference>
<comment type="similarity">
    <text evidence="2">Belongs to the SNF2/RAD54 helicase family. SWR1 subfamily.</text>
</comment>
<dbReference type="Proteomes" id="UP000265618">
    <property type="component" value="Unassembled WGS sequence"/>
</dbReference>
<keyword evidence="6" id="KW-0067">ATP-binding</keyword>
<dbReference type="InterPro" id="IPR049730">
    <property type="entry name" value="SNF2/RAD54-like_C"/>
</dbReference>
<dbReference type="SMART" id="SM00490">
    <property type="entry name" value="HELICc"/>
    <property type="match status" value="1"/>
</dbReference>
<name>A0A9K3CVQ6_9EUKA</name>
<dbReference type="PANTHER" id="PTHR45685">
    <property type="entry name" value="HELICASE SRCAP-RELATED"/>
    <property type="match status" value="1"/>
</dbReference>
<dbReference type="InterPro" id="IPR027417">
    <property type="entry name" value="P-loop_NTPase"/>
</dbReference>
<keyword evidence="9" id="KW-0539">Nucleus</keyword>
<feature type="region of interest" description="Disordered" evidence="10">
    <location>
        <begin position="286"/>
        <end position="307"/>
    </location>
</feature>
<dbReference type="EMBL" id="BDIP01000708">
    <property type="protein sequence ID" value="GIQ82474.1"/>
    <property type="molecule type" value="Genomic_DNA"/>
</dbReference>
<keyword evidence="14" id="KW-1185">Reference proteome</keyword>
<keyword evidence="4" id="KW-0378">Hydrolase</keyword>
<dbReference type="SUPFAM" id="SSF52540">
    <property type="entry name" value="P-loop containing nucleoside triphosphate hydrolases"/>
    <property type="match status" value="2"/>
</dbReference>
<evidence type="ECO:0000313" key="14">
    <source>
        <dbReference type="Proteomes" id="UP000265618"/>
    </source>
</evidence>
<keyword evidence="7" id="KW-0156">Chromatin regulator</keyword>
<sequence length="1604" mass="175852">MSSLEQFNQGLEQSRQEVDDFTSTQLQGLDQMRAAHDRLADKHDADVGQVLERLNKLSLRRTQVESSIEADRAQVAKHQMTVAMVCAEKGPSGQEIDMLQQRLATLSEQCAEKQASLAVGGAIGARMEQTRAHFELYRSHLHLHFSNPDGMYWYSMFVDIVIVAKAESVARQEREREALAGAMAGAAAQAAESRHQSAASSTLLDRVGDRGEGAGQVAQAVGRFWSQCVSSVYHETCLRVQRALLLRGQRESRERTKALLRKTMQLSAFITRDLGQLHSGHDGMYKRGMGEAEGEGEQVRGGSQEEHGMSSLLLADPLCMGDADEGESAGEWVPDSDGDSETGTGTTSEGDDVMEGESVCEREDGDSPTSTPKPLCHIPVPWLLKTSNAPPLREYQRTGLDWLAALFRHRVNGILADEMGLGKTIQVIALLAHLAAEYHIWGPHLIIVPTSVLHNWDNELKRWAPQFKVIVYHGTKKARDAMRAGWTRPGHHSIVITSYNTAVQDAAVLKRRRFVYLVLDEAHHVRNYLSKTWRTLLELQSARRLLLTGTPLQNKVTELWALLHFLMPDFFASRTEFVDLFGRGLTRMAEGQEGVDRGVVAEVHALLRPFLLRRLKCDVSLELPSKTEHIVPVPLSRRQRYLYEEYMRADETRRQLQSGSYFKAASILMQLRKVCNHPDLFETHPVLSPLVLPTPLCPLLQMMQRGGWMRRVYDCGIPSNTPRPFRPRYPHLCPGITPSAWHPQPDLSPPPSTLFHTSISPLSILHPPGVAFDRTSTLPEGPLNARLFLHPVSVPGVSSEGCGSVGQRQSLLDRRGHAWTPSLPSLLASLSLSELSLSPASVSWLVAEHTASQQIHAGRVREGGRGVPIALRGAGSSVGAFLQRVASRSGARSVVGPVSCLNEPTKDGYSFGATNMGDHSHSPTDQGLWNYARYIAEGGTAFLNTALDQTPCPPWDTMEEGSNGDVSSAHLSTVASALGLVAGRVHKTLSLSASRCHNALTYLGVSSPVCAELYRCVADTLLQMGKGTLLCREYASAFCACPSVQGWPSPASLSMPDLPDLVLSPTSRLDKVCCHSKGVERRILYAARDVVVPDPLIMGDTAHATLFMPCHTPRQGYDPSTVQAQREWAGIELWSDPLVSQYGKGIACIGRPYAGGTHTPCQPHLSLGDGAPHPDPALSAHPQTPTSTPTPHSILSRVGSAGARILRFPPSHLVEQDCGKLTVLRRLLQERHAGGHRCLIFCQMTKMLDILEAWVNLYGYTYVRLDGSTPPQTRQDLIDRYNRTDRLFLFLLTTRAGGLGVNLTGADTVIFYDSDWNPACDAQAQDRAHRIGQTRDVHIFRLVSAYTVEENILRRAGQKQLLEKLVCRDGAFVPEFFRGEDTFHDALSHRQGQVGRGDHAVAVVSVTDVALGDSQAGDIGISDGLTQALAQAEDSDDQEAADRALREANLELQQWASLSMADETATDTQAEREGEGERRGAALARVETELQALEDVYAAALPVRRHALSKVRQEVYANAAWVQGVREEVLGTDAAERPECTVSDVVRAHVTDNPGSATGGVCDGTDAVQFDPRLFLPPLDTGGVERWHSEKPPGTHLSPEPLSV</sequence>
<dbReference type="GO" id="GO:0004386">
    <property type="term" value="F:helicase activity"/>
    <property type="evidence" value="ECO:0007669"/>
    <property type="project" value="UniProtKB-KW"/>
</dbReference>
<feature type="compositionally biased region" description="Basic and acidic residues" evidence="10">
    <location>
        <begin position="1469"/>
        <end position="1480"/>
    </location>
</feature>
<dbReference type="Pfam" id="PF00271">
    <property type="entry name" value="Helicase_C"/>
    <property type="match status" value="1"/>
</dbReference>
<evidence type="ECO:0000256" key="3">
    <source>
        <dbReference type="ARBA" id="ARBA00022741"/>
    </source>
</evidence>
<feature type="region of interest" description="Disordered" evidence="10">
    <location>
        <begin position="1160"/>
        <end position="1194"/>
    </location>
</feature>
<feature type="region of interest" description="Disordered" evidence="10">
    <location>
        <begin position="1456"/>
        <end position="1480"/>
    </location>
</feature>
<dbReference type="Pfam" id="PF00176">
    <property type="entry name" value="SNF2-rel_dom"/>
    <property type="match status" value="1"/>
</dbReference>
<dbReference type="InterPro" id="IPR038718">
    <property type="entry name" value="SNF2-like_sf"/>
</dbReference>
<evidence type="ECO:0000313" key="13">
    <source>
        <dbReference type="EMBL" id="GIQ82474.1"/>
    </source>
</evidence>
<organism evidence="13 14">
    <name type="scientific">Kipferlia bialata</name>
    <dbReference type="NCBI Taxonomy" id="797122"/>
    <lineage>
        <taxon>Eukaryota</taxon>
        <taxon>Metamonada</taxon>
        <taxon>Carpediemonas-like organisms</taxon>
        <taxon>Kipferlia</taxon>
    </lineage>
</organism>
<proteinExistence type="inferred from homology"/>
<dbReference type="FunFam" id="3.40.50.10810:FF:000005">
    <property type="entry name" value="Photoperiod-independent early flowering 1"/>
    <property type="match status" value="1"/>
</dbReference>
<dbReference type="PANTHER" id="PTHR45685:SF1">
    <property type="entry name" value="HELICASE SRCAP"/>
    <property type="match status" value="1"/>
</dbReference>
<evidence type="ECO:0000256" key="9">
    <source>
        <dbReference type="ARBA" id="ARBA00023242"/>
    </source>
</evidence>
<feature type="region of interest" description="Disordered" evidence="10">
    <location>
        <begin position="1581"/>
        <end position="1604"/>
    </location>
</feature>
<dbReference type="Gene3D" id="3.40.50.300">
    <property type="entry name" value="P-loop containing nucleotide triphosphate hydrolases"/>
    <property type="match status" value="1"/>
</dbReference>
<dbReference type="GO" id="GO:0005524">
    <property type="term" value="F:ATP binding"/>
    <property type="evidence" value="ECO:0007669"/>
    <property type="project" value="UniProtKB-KW"/>
</dbReference>
<dbReference type="InterPro" id="IPR014001">
    <property type="entry name" value="Helicase_ATP-bd"/>
</dbReference>
<dbReference type="SMART" id="SM00487">
    <property type="entry name" value="DEXDc"/>
    <property type="match status" value="1"/>
</dbReference>
<dbReference type="InterPro" id="IPR000330">
    <property type="entry name" value="SNF2_N"/>
</dbReference>
<dbReference type="OrthoDB" id="372624at2759"/>
<evidence type="ECO:0000256" key="1">
    <source>
        <dbReference type="ARBA" id="ARBA00004123"/>
    </source>
</evidence>
<feature type="compositionally biased region" description="Acidic residues" evidence="10">
    <location>
        <begin position="324"/>
        <end position="340"/>
    </location>
</feature>
<dbReference type="Gene3D" id="3.40.50.10810">
    <property type="entry name" value="Tandem AAA-ATPase domain"/>
    <property type="match status" value="1"/>
</dbReference>
<keyword evidence="3" id="KW-0547">Nucleotide-binding</keyword>
<reference evidence="13 14" key="1">
    <citation type="journal article" date="2018" name="PLoS ONE">
        <title>The draft genome of Kipferlia bialata reveals reductive genome evolution in fornicate parasites.</title>
        <authorList>
            <person name="Tanifuji G."/>
            <person name="Takabayashi S."/>
            <person name="Kume K."/>
            <person name="Takagi M."/>
            <person name="Nakayama T."/>
            <person name="Kamikawa R."/>
            <person name="Inagaki Y."/>
            <person name="Hashimoto T."/>
        </authorList>
    </citation>
    <scope>NUCLEOTIDE SEQUENCE [LARGE SCALE GENOMIC DNA]</scope>
    <source>
        <strain evidence="13">NY0173</strain>
    </source>
</reference>
<evidence type="ECO:0008006" key="15">
    <source>
        <dbReference type="Google" id="ProtNLM"/>
    </source>
</evidence>
<feature type="domain" description="Helicase ATP-binding" evidence="11">
    <location>
        <begin position="404"/>
        <end position="569"/>
    </location>
</feature>
<evidence type="ECO:0000256" key="8">
    <source>
        <dbReference type="ARBA" id="ARBA00023125"/>
    </source>
</evidence>
<dbReference type="PROSITE" id="PS51194">
    <property type="entry name" value="HELICASE_CTER"/>
    <property type="match status" value="1"/>
</dbReference>
<gene>
    <name evidence="13" type="ORF">KIPB_003621</name>
</gene>
<dbReference type="GO" id="GO:0042393">
    <property type="term" value="F:histone binding"/>
    <property type="evidence" value="ECO:0007669"/>
    <property type="project" value="TreeGrafter"/>
</dbReference>
<keyword evidence="5" id="KW-0347">Helicase</keyword>
<evidence type="ECO:0000256" key="6">
    <source>
        <dbReference type="ARBA" id="ARBA00022840"/>
    </source>
</evidence>
<feature type="compositionally biased region" description="Basic and acidic residues" evidence="10">
    <location>
        <begin position="1583"/>
        <end position="1593"/>
    </location>
</feature>
<dbReference type="InterPro" id="IPR050520">
    <property type="entry name" value="INO80/SWR1_helicase"/>
</dbReference>
<evidence type="ECO:0000259" key="12">
    <source>
        <dbReference type="PROSITE" id="PS51194"/>
    </source>
</evidence>
<evidence type="ECO:0000256" key="5">
    <source>
        <dbReference type="ARBA" id="ARBA00022806"/>
    </source>
</evidence>
<dbReference type="GO" id="GO:0003677">
    <property type="term" value="F:DNA binding"/>
    <property type="evidence" value="ECO:0007669"/>
    <property type="project" value="UniProtKB-KW"/>
</dbReference>
<keyword evidence="8" id="KW-0238">DNA-binding</keyword>
<dbReference type="PROSITE" id="PS51192">
    <property type="entry name" value="HELICASE_ATP_BIND_1"/>
    <property type="match status" value="1"/>
</dbReference>
<dbReference type="GO" id="GO:0016887">
    <property type="term" value="F:ATP hydrolysis activity"/>
    <property type="evidence" value="ECO:0007669"/>
    <property type="project" value="TreeGrafter"/>
</dbReference>
<evidence type="ECO:0000256" key="10">
    <source>
        <dbReference type="SAM" id="MobiDB-lite"/>
    </source>
</evidence>
<comment type="subcellular location">
    <subcellularLocation>
        <location evidence="1">Nucleus</location>
    </subcellularLocation>
</comment>
<evidence type="ECO:0000256" key="4">
    <source>
        <dbReference type="ARBA" id="ARBA00022801"/>
    </source>
</evidence>
<feature type="region of interest" description="Disordered" evidence="10">
    <location>
        <begin position="324"/>
        <end position="373"/>
    </location>
</feature>
<evidence type="ECO:0000259" key="11">
    <source>
        <dbReference type="PROSITE" id="PS51192"/>
    </source>
</evidence>
<dbReference type="CDD" id="cd18793">
    <property type="entry name" value="SF2_C_SNF"/>
    <property type="match status" value="1"/>
</dbReference>
<evidence type="ECO:0000256" key="2">
    <source>
        <dbReference type="ARBA" id="ARBA00009220"/>
    </source>
</evidence>